<dbReference type="Ensembl" id="ENSNGAT00000013838.1">
    <property type="protein sequence ID" value="ENSNGAP00000008341.1"/>
    <property type="gene ID" value="ENSNGAG00000011348.1"/>
</dbReference>
<proteinExistence type="predicted"/>
<gene>
    <name evidence="1" type="primary">Il2ra</name>
</gene>
<dbReference type="Proteomes" id="UP000694381">
    <property type="component" value="Unassembled WGS sequence"/>
</dbReference>
<evidence type="ECO:0000313" key="1">
    <source>
        <dbReference type="Ensembl" id="ENSNGAP00000008341.1"/>
    </source>
</evidence>
<accession>A0A8C6QSL8</accession>
<reference evidence="1" key="1">
    <citation type="submission" date="2025-08" db="UniProtKB">
        <authorList>
            <consortium name="Ensembl"/>
        </authorList>
    </citation>
    <scope>IDENTIFICATION</scope>
</reference>
<sequence length="41" mass="4460">MEPCLLMLGLLSFIIAPGCLTGIRMMGMRIATLLVLKHGDE</sequence>
<name>A0A8C6QSL8_NANGA</name>
<dbReference type="AlphaFoldDB" id="A0A8C6QSL8"/>
<dbReference type="GeneTree" id="ENSGT00390000018872"/>
<keyword evidence="2" id="KW-1185">Reference proteome</keyword>
<reference evidence="1" key="2">
    <citation type="submission" date="2025-09" db="UniProtKB">
        <authorList>
            <consortium name="Ensembl"/>
        </authorList>
    </citation>
    <scope>IDENTIFICATION</scope>
</reference>
<evidence type="ECO:0000313" key="2">
    <source>
        <dbReference type="Proteomes" id="UP000694381"/>
    </source>
</evidence>
<organism evidence="1 2">
    <name type="scientific">Nannospalax galili</name>
    <name type="common">Northern Israeli blind subterranean mole rat</name>
    <name type="synonym">Spalax galili</name>
    <dbReference type="NCBI Taxonomy" id="1026970"/>
    <lineage>
        <taxon>Eukaryota</taxon>
        <taxon>Metazoa</taxon>
        <taxon>Chordata</taxon>
        <taxon>Craniata</taxon>
        <taxon>Vertebrata</taxon>
        <taxon>Euteleostomi</taxon>
        <taxon>Mammalia</taxon>
        <taxon>Eutheria</taxon>
        <taxon>Euarchontoglires</taxon>
        <taxon>Glires</taxon>
        <taxon>Rodentia</taxon>
        <taxon>Myomorpha</taxon>
        <taxon>Muroidea</taxon>
        <taxon>Spalacidae</taxon>
        <taxon>Spalacinae</taxon>
        <taxon>Nannospalax</taxon>
    </lineage>
</organism>
<protein>
    <submittedName>
        <fullName evidence="1">Interleukin 2 receptor, alpha chain</fullName>
    </submittedName>
</protein>